<dbReference type="PANTHER" id="PTHR48081">
    <property type="entry name" value="AB HYDROLASE SUPERFAMILY PROTEIN C4A8.06C"/>
    <property type="match status" value="1"/>
</dbReference>
<dbReference type="OrthoDB" id="433474at2759"/>
<evidence type="ECO:0000313" key="4">
    <source>
        <dbReference type="Proteomes" id="UP000311919"/>
    </source>
</evidence>
<organism evidence="3 4">
    <name type="scientific">Schistosoma japonicum</name>
    <name type="common">Blood fluke</name>
    <dbReference type="NCBI Taxonomy" id="6182"/>
    <lineage>
        <taxon>Eukaryota</taxon>
        <taxon>Metazoa</taxon>
        <taxon>Spiralia</taxon>
        <taxon>Lophotrochozoa</taxon>
        <taxon>Platyhelminthes</taxon>
        <taxon>Trematoda</taxon>
        <taxon>Digenea</taxon>
        <taxon>Strigeidida</taxon>
        <taxon>Schistosomatoidea</taxon>
        <taxon>Schistosomatidae</taxon>
        <taxon>Schistosoma</taxon>
    </lineage>
</organism>
<dbReference type="InterPro" id="IPR050300">
    <property type="entry name" value="GDXG_lipolytic_enzyme"/>
</dbReference>
<evidence type="ECO:0000259" key="2">
    <source>
        <dbReference type="Pfam" id="PF07859"/>
    </source>
</evidence>
<gene>
    <name evidence="3" type="ORF">EWB00_011139</name>
</gene>
<keyword evidence="1" id="KW-0378">Hydrolase</keyword>
<dbReference type="SUPFAM" id="SSF53474">
    <property type="entry name" value="alpha/beta-Hydrolases"/>
    <property type="match status" value="1"/>
</dbReference>
<comment type="caution">
    <text evidence="3">The sequence shown here is derived from an EMBL/GenBank/DDBJ whole genome shotgun (WGS) entry which is preliminary data.</text>
</comment>
<dbReference type="STRING" id="6182.A0A4Z2DMN2"/>
<dbReference type="Pfam" id="PF07859">
    <property type="entry name" value="Abhydrolase_3"/>
    <property type="match status" value="1"/>
</dbReference>
<proteinExistence type="predicted"/>
<dbReference type="InterPro" id="IPR013094">
    <property type="entry name" value="AB_hydrolase_3"/>
</dbReference>
<dbReference type="EMBL" id="SKCS01000093">
    <property type="protein sequence ID" value="TNN17410.1"/>
    <property type="molecule type" value="Genomic_DNA"/>
</dbReference>
<protein>
    <submittedName>
        <fullName evidence="3">Kynurenine formamidase</fullName>
    </submittedName>
</protein>
<sequence length="341" mass="39312">MDEDSTQIQVPEIVEELDYQYKTANWLIKSREPFCLGNDVRKQLLSLLRKQSEFSRTLFKDRGVFKVPFSESIPIEDEYGEYALDWFPPADESIIPTNIVVYIHGGYWQLVGWEESSSWAVPITNAGSIFVSLSYRLAPQEKIELMPQRLCVGMQKVMNLTHKMFNNLDDTKLRITLVGHSAGAHLVLEMIYNAHIQSVPNKDWMRCLRNLVLISGVYDLRPIINTYVNKAIKLRTEEEALSVSPIRHFMQHGPNLLLSKPLHWLVAWAEYESPAMKGQSESLVDLLSSVSKRSEQNMHVEYTYETFYMTNEDHFTSLLGLHNGPTQSTMLKKILDLINTR</sequence>
<reference evidence="3 4" key="1">
    <citation type="submission" date="2019-03" db="EMBL/GenBank/DDBJ databases">
        <title>An improved genome assembly of the fluke Schistosoma japonicum.</title>
        <authorList>
            <person name="Hu W."/>
            <person name="Luo F."/>
            <person name="Yin M."/>
            <person name="Mo X."/>
            <person name="Sun C."/>
            <person name="Wu Q."/>
            <person name="Zhu B."/>
            <person name="Xiang M."/>
            <person name="Wang J."/>
            <person name="Wang Y."/>
            <person name="Zhang T."/>
            <person name="Xu B."/>
            <person name="Zheng H."/>
            <person name="Feng Z."/>
        </authorList>
    </citation>
    <scope>NUCLEOTIDE SEQUENCE [LARGE SCALE GENOMIC DNA]</scope>
    <source>
        <strain evidence="3">HuSjv2</strain>
        <tissue evidence="3">Worms</tissue>
    </source>
</reference>
<name>A0A4Z2DMN2_SCHJA</name>
<accession>A0A4Z2DMN2</accession>
<dbReference type="Gene3D" id="3.40.50.1820">
    <property type="entry name" value="alpha/beta hydrolase"/>
    <property type="match status" value="1"/>
</dbReference>
<dbReference type="PANTHER" id="PTHR48081:SF33">
    <property type="entry name" value="KYNURENINE FORMAMIDASE"/>
    <property type="match status" value="1"/>
</dbReference>
<dbReference type="GO" id="GO:0016787">
    <property type="term" value="F:hydrolase activity"/>
    <property type="evidence" value="ECO:0007669"/>
    <property type="project" value="UniProtKB-KW"/>
</dbReference>
<feature type="domain" description="Alpha/beta hydrolase fold-3" evidence="2">
    <location>
        <begin position="100"/>
        <end position="228"/>
    </location>
</feature>
<dbReference type="Proteomes" id="UP000311919">
    <property type="component" value="Unassembled WGS sequence"/>
</dbReference>
<evidence type="ECO:0000313" key="3">
    <source>
        <dbReference type="EMBL" id="TNN17410.1"/>
    </source>
</evidence>
<dbReference type="InterPro" id="IPR029058">
    <property type="entry name" value="AB_hydrolase_fold"/>
</dbReference>
<dbReference type="AlphaFoldDB" id="A0A4Z2DMN2"/>
<keyword evidence="4" id="KW-1185">Reference proteome</keyword>
<evidence type="ECO:0000256" key="1">
    <source>
        <dbReference type="ARBA" id="ARBA00022801"/>
    </source>
</evidence>